<dbReference type="Gene3D" id="1.20.5.110">
    <property type="match status" value="1"/>
</dbReference>
<evidence type="ECO:0000256" key="13">
    <source>
        <dbReference type="ARBA" id="ARBA00024249"/>
    </source>
</evidence>
<dbReference type="PhylomeDB" id="A7TQ96"/>
<dbReference type="SUPFAM" id="SSF58038">
    <property type="entry name" value="SNARE fusion complex"/>
    <property type="match status" value="1"/>
</dbReference>
<gene>
    <name evidence="18" type="ORF">Kpol_1042p8</name>
</gene>
<comment type="subcellular location">
    <subcellularLocation>
        <location evidence="1">Endoplasmic reticulum membrane</location>
        <topology evidence="1">Single-pass type IV membrane protein</topology>
    </subcellularLocation>
    <subcellularLocation>
        <location evidence="2">Golgi apparatus membrane</location>
        <topology evidence="2">Single-pass type IV membrane protein</topology>
    </subcellularLocation>
</comment>
<keyword evidence="19" id="KW-1185">Reference proteome</keyword>
<dbReference type="InterPro" id="IPR042855">
    <property type="entry name" value="V_SNARE_CC"/>
</dbReference>
<dbReference type="RefSeq" id="XP_001643408.1">
    <property type="nucleotide sequence ID" value="XM_001643358.1"/>
</dbReference>
<dbReference type="STRING" id="436907.A7TQ96"/>
<protein>
    <recommendedName>
        <fullName evidence="13">Protein transport protein SEC22</fullName>
    </recommendedName>
</protein>
<dbReference type="InParanoid" id="A7TQ96"/>
<dbReference type="GO" id="GO:0006890">
    <property type="term" value="P:retrograde vesicle-mediated transport, Golgi to endoplasmic reticulum"/>
    <property type="evidence" value="ECO:0007669"/>
    <property type="project" value="EnsemblFungi"/>
</dbReference>
<keyword evidence="7" id="KW-0931">ER-Golgi transport</keyword>
<reference evidence="18 19" key="1">
    <citation type="journal article" date="2007" name="Proc. Natl. Acad. Sci. U.S.A.">
        <title>Independent sorting-out of thousands of duplicated gene pairs in two yeast species descended from a whole-genome duplication.</title>
        <authorList>
            <person name="Scannell D.R."/>
            <person name="Frank A.C."/>
            <person name="Conant G.C."/>
            <person name="Byrne K.P."/>
            <person name="Woolfit M."/>
            <person name="Wolfe K.H."/>
        </authorList>
    </citation>
    <scope>NUCLEOTIDE SEQUENCE [LARGE SCALE GENOMIC DNA]</scope>
    <source>
        <strain evidence="19">ATCC 22028 / DSM 70294 / BCRC 21397 / CBS 2163 / NBRC 10782 / NRRL Y-8283 / UCD 57-17</strain>
    </source>
</reference>
<keyword evidence="4" id="KW-0813">Transport</keyword>
<organism evidence="19">
    <name type="scientific">Vanderwaltozyma polyspora (strain ATCC 22028 / DSM 70294 / BCRC 21397 / CBS 2163 / NBRC 10782 / NRRL Y-8283 / UCD 57-17)</name>
    <name type="common">Kluyveromyces polysporus</name>
    <dbReference type="NCBI Taxonomy" id="436907"/>
    <lineage>
        <taxon>Eukaryota</taxon>
        <taxon>Fungi</taxon>
        <taxon>Dikarya</taxon>
        <taxon>Ascomycota</taxon>
        <taxon>Saccharomycotina</taxon>
        <taxon>Saccharomycetes</taxon>
        <taxon>Saccharomycetales</taxon>
        <taxon>Saccharomycetaceae</taxon>
        <taxon>Vanderwaltozyma</taxon>
    </lineage>
</organism>
<dbReference type="GO" id="GO:0000139">
    <property type="term" value="C:Golgi membrane"/>
    <property type="evidence" value="ECO:0007669"/>
    <property type="project" value="UniProtKB-SubCell"/>
</dbReference>
<dbReference type="CDD" id="cd15866">
    <property type="entry name" value="R-SNARE_SEC22"/>
    <property type="match status" value="1"/>
</dbReference>
<evidence type="ECO:0000256" key="15">
    <source>
        <dbReference type="SAM" id="Phobius"/>
    </source>
</evidence>
<feature type="transmembrane region" description="Helical" evidence="15">
    <location>
        <begin position="189"/>
        <end position="212"/>
    </location>
</feature>
<sequence length="214" mass="24874">MIKSTLLYREDGLPLCTSVDDDSDPSLGEQKKRIKMLLSRMTPQSATEASIESGNYEIHYINAASVLYFVICERGYPRNLAFSYLSDVQQEFQHSYYNEYMKPNIRPYAFVSFDNFLNKTKKAYADKKVQDNLDQLNQELVGVKQIMSKNIEDLLYRGDSLDKMSDMSATLKESSKKYRKSAQKINLELLISQYAPIAMLGFLFVFLIWWVFLR</sequence>
<dbReference type="OrthoDB" id="1719357at2759"/>
<evidence type="ECO:0000256" key="9">
    <source>
        <dbReference type="ARBA" id="ARBA00022989"/>
    </source>
</evidence>
<dbReference type="GO" id="GO:0012507">
    <property type="term" value="C:ER to Golgi transport vesicle membrane"/>
    <property type="evidence" value="ECO:0007669"/>
    <property type="project" value="EnsemblFungi"/>
</dbReference>
<dbReference type="KEGG" id="vpo:Kpol_1042p8"/>
<dbReference type="HOGENOM" id="CLU_054453_4_0_1"/>
<keyword evidence="9 15" id="KW-1133">Transmembrane helix</keyword>
<dbReference type="eggNOG" id="KOG0862">
    <property type="taxonomic scope" value="Eukaryota"/>
</dbReference>
<keyword evidence="5 15" id="KW-0812">Transmembrane</keyword>
<evidence type="ECO:0000259" key="16">
    <source>
        <dbReference type="PROSITE" id="PS50859"/>
    </source>
</evidence>
<evidence type="ECO:0000256" key="10">
    <source>
        <dbReference type="ARBA" id="ARBA00023034"/>
    </source>
</evidence>
<dbReference type="GO" id="GO:0031201">
    <property type="term" value="C:SNARE complex"/>
    <property type="evidence" value="ECO:0007669"/>
    <property type="project" value="EnsemblFungi"/>
</dbReference>
<dbReference type="InterPro" id="IPR011012">
    <property type="entry name" value="Longin-like_dom_sf"/>
</dbReference>
<dbReference type="Pfam" id="PF00957">
    <property type="entry name" value="Synaptobrevin"/>
    <property type="match status" value="1"/>
</dbReference>
<dbReference type="CDD" id="cd14824">
    <property type="entry name" value="Longin"/>
    <property type="match status" value="1"/>
</dbReference>
<dbReference type="SMART" id="SM01270">
    <property type="entry name" value="Longin"/>
    <property type="match status" value="1"/>
</dbReference>
<evidence type="ECO:0000313" key="18">
    <source>
        <dbReference type="EMBL" id="EDO15550.1"/>
    </source>
</evidence>
<name>A7TQ96_VANPO</name>
<dbReference type="Gene3D" id="3.30.450.50">
    <property type="entry name" value="Longin domain"/>
    <property type="match status" value="1"/>
</dbReference>
<dbReference type="GeneID" id="5543635"/>
<evidence type="ECO:0000256" key="5">
    <source>
        <dbReference type="ARBA" id="ARBA00022692"/>
    </source>
</evidence>
<dbReference type="GO" id="GO:0005789">
    <property type="term" value="C:endoplasmic reticulum membrane"/>
    <property type="evidence" value="ECO:0007669"/>
    <property type="project" value="UniProtKB-SubCell"/>
</dbReference>
<keyword evidence="12 15" id="KW-0472">Membrane</keyword>
<evidence type="ECO:0000256" key="14">
    <source>
        <dbReference type="PROSITE-ProRule" id="PRU00290"/>
    </source>
</evidence>
<evidence type="ECO:0000256" key="6">
    <source>
        <dbReference type="ARBA" id="ARBA00022824"/>
    </source>
</evidence>
<dbReference type="PROSITE" id="PS50892">
    <property type="entry name" value="V_SNARE"/>
    <property type="match status" value="1"/>
</dbReference>
<dbReference type="EMBL" id="DS480455">
    <property type="protein sequence ID" value="EDO15550.1"/>
    <property type="molecule type" value="Genomic_DNA"/>
</dbReference>
<dbReference type="SUPFAM" id="SSF64356">
    <property type="entry name" value="SNARE-like"/>
    <property type="match status" value="1"/>
</dbReference>
<dbReference type="GO" id="GO:0006888">
    <property type="term" value="P:endoplasmic reticulum to Golgi vesicle-mediated transport"/>
    <property type="evidence" value="ECO:0007669"/>
    <property type="project" value="EnsemblFungi"/>
</dbReference>
<proteinExistence type="inferred from homology"/>
<dbReference type="GO" id="GO:0006886">
    <property type="term" value="P:intracellular protein transport"/>
    <property type="evidence" value="ECO:0007669"/>
    <property type="project" value="EnsemblFungi"/>
</dbReference>
<evidence type="ECO:0000256" key="8">
    <source>
        <dbReference type="ARBA" id="ARBA00022927"/>
    </source>
</evidence>
<dbReference type="Pfam" id="PF13774">
    <property type="entry name" value="Longin"/>
    <property type="match status" value="1"/>
</dbReference>
<accession>A7TQ96</accession>
<dbReference type="PANTHER" id="PTHR45837">
    <property type="entry name" value="VESICLE-TRAFFICKING PROTEIN SEC22B"/>
    <property type="match status" value="1"/>
</dbReference>
<evidence type="ECO:0000256" key="4">
    <source>
        <dbReference type="ARBA" id="ARBA00022448"/>
    </source>
</evidence>
<evidence type="ECO:0000256" key="3">
    <source>
        <dbReference type="ARBA" id="ARBA00008025"/>
    </source>
</evidence>
<dbReference type="FunFam" id="1.20.5.110:FF:000065">
    <property type="entry name" value="SEC22 (YLR268W)"/>
    <property type="match status" value="1"/>
</dbReference>
<dbReference type="InterPro" id="IPR010908">
    <property type="entry name" value="Longin_dom"/>
</dbReference>
<dbReference type="OMA" id="FIYWRFF"/>
<evidence type="ECO:0000256" key="7">
    <source>
        <dbReference type="ARBA" id="ARBA00022892"/>
    </source>
</evidence>
<keyword evidence="8" id="KW-0653">Protein transport</keyword>
<dbReference type="GO" id="GO:0048280">
    <property type="term" value="P:vesicle fusion with Golgi apparatus"/>
    <property type="evidence" value="ECO:0007669"/>
    <property type="project" value="EnsemblFungi"/>
</dbReference>
<evidence type="ECO:0000259" key="17">
    <source>
        <dbReference type="PROSITE" id="PS50892"/>
    </source>
</evidence>
<dbReference type="AlphaFoldDB" id="A7TQ96"/>
<dbReference type="FunCoup" id="A7TQ96">
    <property type="interactions" value="1089"/>
</dbReference>
<dbReference type="InterPro" id="IPR044565">
    <property type="entry name" value="Sec22"/>
</dbReference>
<evidence type="ECO:0000256" key="1">
    <source>
        <dbReference type="ARBA" id="ARBA00004163"/>
    </source>
</evidence>
<dbReference type="Proteomes" id="UP000000267">
    <property type="component" value="Unassembled WGS sequence"/>
</dbReference>
<comment type="similarity">
    <text evidence="3">Belongs to the synaptobrevin family.</text>
</comment>
<evidence type="ECO:0000313" key="19">
    <source>
        <dbReference type="Proteomes" id="UP000000267"/>
    </source>
</evidence>
<feature type="domain" description="Longin" evidence="16">
    <location>
        <begin position="6"/>
        <end position="117"/>
    </location>
</feature>
<dbReference type="GO" id="GO:0005484">
    <property type="term" value="F:SNAP receptor activity"/>
    <property type="evidence" value="ECO:0007669"/>
    <property type="project" value="EnsemblFungi"/>
</dbReference>
<keyword evidence="6" id="KW-0256">Endoplasmic reticulum</keyword>
<evidence type="ECO:0000256" key="11">
    <source>
        <dbReference type="ARBA" id="ARBA00023054"/>
    </source>
</evidence>
<keyword evidence="11 14" id="KW-0175">Coiled coil</keyword>
<keyword evidence="10" id="KW-0333">Golgi apparatus</keyword>
<evidence type="ECO:0000256" key="2">
    <source>
        <dbReference type="ARBA" id="ARBA00004409"/>
    </source>
</evidence>
<dbReference type="PROSITE" id="PS50859">
    <property type="entry name" value="LONGIN"/>
    <property type="match status" value="1"/>
</dbReference>
<dbReference type="FunFam" id="3.30.450.50:FF:000007">
    <property type="entry name" value="SNARE complex subunit SEC22"/>
    <property type="match status" value="1"/>
</dbReference>
<evidence type="ECO:0000256" key="12">
    <source>
        <dbReference type="ARBA" id="ARBA00023136"/>
    </source>
</evidence>
<feature type="domain" description="V-SNARE coiled-coil homology" evidence="17">
    <location>
        <begin position="132"/>
        <end position="192"/>
    </location>
</feature>